<accession>A0A6M3JTZ2</accession>
<evidence type="ECO:0000313" key="1">
    <source>
        <dbReference type="EMBL" id="QJA72315.1"/>
    </source>
</evidence>
<name>A0A6M3JTZ2_9ZZZZ</name>
<dbReference type="EMBL" id="MT141941">
    <property type="protein sequence ID" value="QJA72315.1"/>
    <property type="molecule type" value="Genomic_DNA"/>
</dbReference>
<organism evidence="1">
    <name type="scientific">viral metagenome</name>
    <dbReference type="NCBI Taxonomy" id="1070528"/>
    <lineage>
        <taxon>unclassified sequences</taxon>
        <taxon>metagenomes</taxon>
        <taxon>organismal metagenomes</taxon>
    </lineage>
</organism>
<reference evidence="1" key="1">
    <citation type="submission" date="2020-03" db="EMBL/GenBank/DDBJ databases">
        <title>The deep terrestrial virosphere.</title>
        <authorList>
            <person name="Holmfeldt K."/>
            <person name="Nilsson E."/>
            <person name="Simone D."/>
            <person name="Lopez-Fernandez M."/>
            <person name="Wu X."/>
            <person name="de Brujin I."/>
            <person name="Lundin D."/>
            <person name="Andersson A."/>
            <person name="Bertilsson S."/>
            <person name="Dopson M."/>
        </authorList>
    </citation>
    <scope>NUCLEOTIDE SEQUENCE</scope>
    <source>
        <strain evidence="1">MM415A02806</strain>
    </source>
</reference>
<sequence length="71" mass="8008">MGMKFKLNLKCAACGAINNSVNYMPLNADEHFTCTKCKAKNLIAMSFLTILDNPDGKYTMMMKPPEKRMEV</sequence>
<gene>
    <name evidence="1" type="ORF">MM415A02806_0008</name>
</gene>
<dbReference type="AlphaFoldDB" id="A0A6M3JTZ2"/>
<proteinExistence type="predicted"/>
<protein>
    <submittedName>
        <fullName evidence="1">Uncharacterized protein</fullName>
    </submittedName>
</protein>